<proteinExistence type="predicted"/>
<reference evidence="1 3" key="1">
    <citation type="journal article" date="2011" name="Nature">
        <title>The Medicago genome provides insight into the evolution of rhizobial symbioses.</title>
        <authorList>
            <person name="Young N.D."/>
            <person name="Debelle F."/>
            <person name="Oldroyd G.E."/>
            <person name="Geurts R."/>
            <person name="Cannon S.B."/>
            <person name="Udvardi M.K."/>
            <person name="Benedito V.A."/>
            <person name="Mayer K.F."/>
            <person name="Gouzy J."/>
            <person name="Schoof H."/>
            <person name="Van de Peer Y."/>
            <person name="Proost S."/>
            <person name="Cook D.R."/>
            <person name="Meyers B.C."/>
            <person name="Spannagl M."/>
            <person name="Cheung F."/>
            <person name="De Mita S."/>
            <person name="Krishnakumar V."/>
            <person name="Gundlach H."/>
            <person name="Zhou S."/>
            <person name="Mudge J."/>
            <person name="Bharti A.K."/>
            <person name="Murray J.D."/>
            <person name="Naoumkina M.A."/>
            <person name="Rosen B."/>
            <person name="Silverstein K.A."/>
            <person name="Tang H."/>
            <person name="Rombauts S."/>
            <person name="Zhao P.X."/>
            <person name="Zhou P."/>
            <person name="Barbe V."/>
            <person name="Bardou P."/>
            <person name="Bechner M."/>
            <person name="Bellec A."/>
            <person name="Berger A."/>
            <person name="Berges H."/>
            <person name="Bidwell S."/>
            <person name="Bisseling T."/>
            <person name="Choisne N."/>
            <person name="Couloux A."/>
            <person name="Denny R."/>
            <person name="Deshpande S."/>
            <person name="Dai X."/>
            <person name="Doyle J.J."/>
            <person name="Dudez A.M."/>
            <person name="Farmer A.D."/>
            <person name="Fouteau S."/>
            <person name="Franken C."/>
            <person name="Gibelin C."/>
            <person name="Gish J."/>
            <person name="Goldstein S."/>
            <person name="Gonzalez A.J."/>
            <person name="Green P.J."/>
            <person name="Hallab A."/>
            <person name="Hartog M."/>
            <person name="Hua A."/>
            <person name="Humphray S.J."/>
            <person name="Jeong D.H."/>
            <person name="Jing Y."/>
            <person name="Jocker A."/>
            <person name="Kenton S.M."/>
            <person name="Kim D.J."/>
            <person name="Klee K."/>
            <person name="Lai H."/>
            <person name="Lang C."/>
            <person name="Lin S."/>
            <person name="Macmil S.L."/>
            <person name="Magdelenat G."/>
            <person name="Matthews L."/>
            <person name="McCorrison J."/>
            <person name="Monaghan E.L."/>
            <person name="Mun J.H."/>
            <person name="Najar F.Z."/>
            <person name="Nicholson C."/>
            <person name="Noirot C."/>
            <person name="O'Bleness M."/>
            <person name="Paule C.R."/>
            <person name="Poulain J."/>
            <person name="Prion F."/>
            <person name="Qin B."/>
            <person name="Qu C."/>
            <person name="Retzel E.F."/>
            <person name="Riddle C."/>
            <person name="Sallet E."/>
            <person name="Samain S."/>
            <person name="Samson N."/>
            <person name="Sanders I."/>
            <person name="Saurat O."/>
            <person name="Scarpelli C."/>
            <person name="Schiex T."/>
            <person name="Segurens B."/>
            <person name="Severin A.J."/>
            <person name="Sherrier D.J."/>
            <person name="Shi R."/>
            <person name="Sims S."/>
            <person name="Singer S.R."/>
            <person name="Sinharoy S."/>
            <person name="Sterck L."/>
            <person name="Viollet A."/>
            <person name="Wang B.B."/>
            <person name="Wang K."/>
            <person name="Wang M."/>
            <person name="Wang X."/>
            <person name="Warfsmann J."/>
            <person name="Weissenbach J."/>
            <person name="White D.D."/>
            <person name="White J.D."/>
            <person name="Wiley G.B."/>
            <person name="Wincker P."/>
            <person name="Xing Y."/>
            <person name="Yang L."/>
            <person name="Yao Z."/>
            <person name="Ying F."/>
            <person name="Zhai J."/>
            <person name="Zhou L."/>
            <person name="Zuber A."/>
            <person name="Denarie J."/>
            <person name="Dixon R.A."/>
            <person name="May G.D."/>
            <person name="Schwartz D.C."/>
            <person name="Rogers J."/>
            <person name="Quetier F."/>
            <person name="Town C.D."/>
            <person name="Roe B.A."/>
        </authorList>
    </citation>
    <scope>NUCLEOTIDE SEQUENCE [LARGE SCALE GENOMIC DNA]</scope>
    <source>
        <strain evidence="1">A17</strain>
        <strain evidence="2 3">cv. Jemalong A17</strain>
    </source>
</reference>
<dbReference type="eggNOG" id="KOG1309">
    <property type="taxonomic scope" value="Eukaryota"/>
</dbReference>
<evidence type="ECO:0000313" key="1">
    <source>
        <dbReference type="EMBL" id="AES75872.2"/>
    </source>
</evidence>
<dbReference type="PANTHER" id="PTHR45862">
    <property type="entry name" value="PROTEIN SGT1 HOMOLOG"/>
    <property type="match status" value="1"/>
</dbReference>
<dbReference type="SUPFAM" id="SSF49764">
    <property type="entry name" value="HSP20-like chaperones"/>
    <property type="match status" value="1"/>
</dbReference>
<evidence type="ECO:0000313" key="2">
    <source>
        <dbReference type="EnsemblPlants" id="AES75872"/>
    </source>
</evidence>
<dbReference type="Proteomes" id="UP000002051">
    <property type="component" value="Chromosome 6"/>
</dbReference>
<dbReference type="PaxDb" id="3880-AES75872"/>
<gene>
    <name evidence="1" type="ordered locus">MTR_6g060740</name>
</gene>
<sequence>MFYFSIIIPSRCRYEFLSTKIEICLSKTEYIHWKSLEFNKETTIPPKAIALCLVISEKRVGWDKLEAQVKKEVRLLPAKKFQFFVFQ</sequence>
<dbReference type="STRING" id="3880.G7KNC9"/>
<name>G7KNC9_MEDTR</name>
<dbReference type="InterPro" id="IPR008978">
    <property type="entry name" value="HSP20-like_chaperone"/>
</dbReference>
<dbReference type="GO" id="GO:0051087">
    <property type="term" value="F:protein-folding chaperone binding"/>
    <property type="evidence" value="ECO:0007669"/>
    <property type="project" value="InterPro"/>
</dbReference>
<dbReference type="EMBL" id="CM001222">
    <property type="protein sequence ID" value="AES75872.2"/>
    <property type="molecule type" value="Genomic_DNA"/>
</dbReference>
<reference evidence="1 3" key="2">
    <citation type="journal article" date="2014" name="BMC Genomics">
        <title>An improved genome release (version Mt4.0) for the model legume Medicago truncatula.</title>
        <authorList>
            <person name="Tang H."/>
            <person name="Krishnakumar V."/>
            <person name="Bidwell S."/>
            <person name="Rosen B."/>
            <person name="Chan A."/>
            <person name="Zhou S."/>
            <person name="Gentzbittel L."/>
            <person name="Childs K.L."/>
            <person name="Yandell M."/>
            <person name="Gundlach H."/>
            <person name="Mayer K.F."/>
            <person name="Schwartz D.C."/>
            <person name="Town C.D."/>
        </authorList>
    </citation>
    <scope>GENOME REANNOTATION</scope>
    <source>
        <strain evidence="2 3">cv. Jemalong A17</strain>
    </source>
</reference>
<accession>G7KNC9</accession>
<keyword evidence="3" id="KW-1185">Reference proteome</keyword>
<dbReference type="Gene3D" id="2.60.40.790">
    <property type="match status" value="1"/>
</dbReference>
<dbReference type="InterPro" id="IPR044563">
    <property type="entry name" value="Sgt1-like"/>
</dbReference>
<dbReference type="EnsemblPlants" id="AES75872">
    <property type="protein sequence ID" value="AES75872"/>
    <property type="gene ID" value="MTR_6g060740"/>
</dbReference>
<organism evidence="1 3">
    <name type="scientific">Medicago truncatula</name>
    <name type="common">Barrel medic</name>
    <name type="synonym">Medicago tribuloides</name>
    <dbReference type="NCBI Taxonomy" id="3880"/>
    <lineage>
        <taxon>Eukaryota</taxon>
        <taxon>Viridiplantae</taxon>
        <taxon>Streptophyta</taxon>
        <taxon>Embryophyta</taxon>
        <taxon>Tracheophyta</taxon>
        <taxon>Spermatophyta</taxon>
        <taxon>Magnoliopsida</taxon>
        <taxon>eudicotyledons</taxon>
        <taxon>Gunneridae</taxon>
        <taxon>Pentapetalae</taxon>
        <taxon>rosids</taxon>
        <taxon>fabids</taxon>
        <taxon>Fabales</taxon>
        <taxon>Fabaceae</taxon>
        <taxon>Papilionoideae</taxon>
        <taxon>50 kb inversion clade</taxon>
        <taxon>NPAAA clade</taxon>
        <taxon>Hologalegina</taxon>
        <taxon>IRL clade</taxon>
        <taxon>Trifolieae</taxon>
        <taxon>Medicago</taxon>
    </lineage>
</organism>
<accession>A0A0C3VWX4</accession>
<dbReference type="AlphaFoldDB" id="G7KNC9"/>
<evidence type="ECO:0000313" key="3">
    <source>
        <dbReference type="Proteomes" id="UP000002051"/>
    </source>
</evidence>
<reference evidence="2" key="3">
    <citation type="submission" date="2015-04" db="UniProtKB">
        <authorList>
            <consortium name="EnsemblPlants"/>
        </authorList>
    </citation>
    <scope>IDENTIFICATION</scope>
    <source>
        <strain evidence="2">cv. Jemalong A17</strain>
    </source>
</reference>
<dbReference type="HOGENOM" id="CLU_2486820_0_0_1"/>
<protein>
    <submittedName>
        <fullName evidence="1">SGT1, putative</fullName>
    </submittedName>
</protein>